<feature type="region of interest" description="Disordered" evidence="1">
    <location>
        <begin position="198"/>
        <end position="224"/>
    </location>
</feature>
<keyword evidence="3" id="KW-1185">Reference proteome</keyword>
<gene>
    <name evidence="2" type="ORF">RhiirA4_470173</name>
</gene>
<dbReference type="VEuPathDB" id="FungiDB:FUN_003747"/>
<evidence type="ECO:0000313" key="3">
    <source>
        <dbReference type="Proteomes" id="UP000234323"/>
    </source>
</evidence>
<accession>A0A2I1H0U4</accession>
<reference evidence="2 3" key="1">
    <citation type="submission" date="2015-10" db="EMBL/GenBank/DDBJ databases">
        <title>Genome analyses suggest a sexual origin of heterokaryosis in a supposedly ancient asexual fungus.</title>
        <authorList>
            <person name="Ropars J."/>
            <person name="Sedzielewska K."/>
            <person name="Noel J."/>
            <person name="Charron P."/>
            <person name="Farinelli L."/>
            <person name="Marton T."/>
            <person name="Kruger M."/>
            <person name="Pelin A."/>
            <person name="Brachmann A."/>
            <person name="Corradi N."/>
        </authorList>
    </citation>
    <scope>NUCLEOTIDE SEQUENCE [LARGE SCALE GENOMIC DNA]</scope>
    <source>
        <strain evidence="2 3">A4</strain>
    </source>
</reference>
<dbReference type="VEuPathDB" id="FungiDB:RhiirFUN_005885"/>
<dbReference type="VEuPathDB" id="FungiDB:RhiirA1_467397"/>
<protein>
    <submittedName>
        <fullName evidence="2">Uncharacterized protein</fullName>
    </submittedName>
</protein>
<feature type="compositionally biased region" description="Basic and acidic residues" evidence="1">
    <location>
        <begin position="198"/>
        <end position="207"/>
    </location>
</feature>
<dbReference type="AlphaFoldDB" id="A0A2I1H0U4"/>
<organism evidence="2 3">
    <name type="scientific">Rhizophagus irregularis</name>
    <dbReference type="NCBI Taxonomy" id="588596"/>
    <lineage>
        <taxon>Eukaryota</taxon>
        <taxon>Fungi</taxon>
        <taxon>Fungi incertae sedis</taxon>
        <taxon>Mucoromycota</taxon>
        <taxon>Glomeromycotina</taxon>
        <taxon>Glomeromycetes</taxon>
        <taxon>Glomerales</taxon>
        <taxon>Glomeraceae</taxon>
        <taxon>Rhizophagus</taxon>
    </lineage>
</organism>
<dbReference type="Proteomes" id="UP000234323">
    <property type="component" value="Unassembled WGS sequence"/>
</dbReference>
<proteinExistence type="predicted"/>
<evidence type="ECO:0000313" key="2">
    <source>
        <dbReference type="EMBL" id="PKY52506.1"/>
    </source>
</evidence>
<evidence type="ECO:0000256" key="1">
    <source>
        <dbReference type="SAM" id="MobiDB-lite"/>
    </source>
</evidence>
<comment type="caution">
    <text evidence="2">The sequence shown here is derived from an EMBL/GenBank/DDBJ whole genome shotgun (WGS) entry which is preliminary data.</text>
</comment>
<name>A0A2I1H0U4_9GLOM</name>
<feature type="region of interest" description="Disordered" evidence="1">
    <location>
        <begin position="165"/>
        <end position="184"/>
    </location>
</feature>
<dbReference type="EMBL" id="LLXI01001217">
    <property type="protein sequence ID" value="PKY52506.1"/>
    <property type="molecule type" value="Genomic_DNA"/>
</dbReference>
<sequence>MSDHMSTSKNYPGQDILISYVKERGIKSSYYGFLKASHDIIIDTISSTDTCDSLNTIWFRHFLIEAKLQLEWEIFVERITVLTTLVTNPRSQFRHPTLSLIKSANSGGGIGYAIVENSRYTNYLQALWKNIFKEYKKENLVPAATSHSKNAINVSAKELSKIFQSGHNKKTEKNTENTLQVKQKDELNTEKITLQVKQKDELKRARDDDDTDTESSSTEHWKKQSRILKQNKDNLVYRQVVDDAILIASAYKNLIADSNIIPFIKILKTSLLNRSQMSLSSANEPVLQAIVEKLLPPNYCIPELSLVINGKKPKGSGRFGYSDIFILSNTGNNNVGLELKYISLVGLININQKNNFGANELENLDKILEKENIESVLKRPYSYWSKEDKKTNLTTIGEILNNGIDQLSLYMKTVSKGKATNYSSSGILDRRVKVSKSNPNKLKGFVILVIGFRRILWKSVDDVTTNYIYNKI</sequence>